<protein>
    <submittedName>
        <fullName evidence="1">Uncharacterized protein</fullName>
    </submittedName>
</protein>
<organism evidence="1 2">
    <name type="scientific">Avena sativa</name>
    <name type="common">Oat</name>
    <dbReference type="NCBI Taxonomy" id="4498"/>
    <lineage>
        <taxon>Eukaryota</taxon>
        <taxon>Viridiplantae</taxon>
        <taxon>Streptophyta</taxon>
        <taxon>Embryophyta</taxon>
        <taxon>Tracheophyta</taxon>
        <taxon>Spermatophyta</taxon>
        <taxon>Magnoliopsida</taxon>
        <taxon>Liliopsida</taxon>
        <taxon>Poales</taxon>
        <taxon>Poaceae</taxon>
        <taxon>BOP clade</taxon>
        <taxon>Pooideae</taxon>
        <taxon>Poodae</taxon>
        <taxon>Poeae</taxon>
        <taxon>Poeae Chloroplast Group 1 (Aveneae type)</taxon>
        <taxon>Aveninae</taxon>
        <taxon>Avena</taxon>
    </lineage>
</organism>
<proteinExistence type="predicted"/>
<sequence length="114" mass="12903">MPPRRSSSGYRDIHTRPTGNYYAEIRIGDECIGLGMFETTHKAQRAHDVVAGRLGRPGAPMNFHDVWTREQAEALAPRRASSPRRSARQRALERRLPINHVSNNGITTSNIYNH</sequence>
<accession>A0ACD5WVR1</accession>
<dbReference type="EnsemblPlants" id="AVESA.00010b.r2.4CG1283830.1">
    <property type="protein sequence ID" value="AVESA.00010b.r2.4CG1283830.1.CDS.1"/>
    <property type="gene ID" value="AVESA.00010b.r2.4CG1283830"/>
</dbReference>
<reference evidence="1" key="1">
    <citation type="submission" date="2021-05" db="EMBL/GenBank/DDBJ databases">
        <authorList>
            <person name="Scholz U."/>
            <person name="Mascher M."/>
            <person name="Fiebig A."/>
        </authorList>
    </citation>
    <scope>NUCLEOTIDE SEQUENCE [LARGE SCALE GENOMIC DNA]</scope>
</reference>
<evidence type="ECO:0000313" key="2">
    <source>
        <dbReference type="Proteomes" id="UP001732700"/>
    </source>
</evidence>
<dbReference type="Proteomes" id="UP001732700">
    <property type="component" value="Chromosome 4C"/>
</dbReference>
<evidence type="ECO:0000313" key="1">
    <source>
        <dbReference type="EnsemblPlants" id="AVESA.00010b.r2.4CG1283830.1.CDS.1"/>
    </source>
</evidence>
<reference evidence="1" key="2">
    <citation type="submission" date="2025-09" db="UniProtKB">
        <authorList>
            <consortium name="EnsemblPlants"/>
        </authorList>
    </citation>
    <scope>IDENTIFICATION</scope>
</reference>
<keyword evidence="2" id="KW-1185">Reference proteome</keyword>
<name>A0ACD5WVR1_AVESA</name>